<gene>
    <name evidence="9" type="ORF">SAMN05192533_1284</name>
</gene>
<evidence type="ECO:0000256" key="6">
    <source>
        <dbReference type="ARBA" id="ARBA00047816"/>
    </source>
</evidence>
<organism evidence="9 10">
    <name type="scientific">Mesobacillus persicus</name>
    <dbReference type="NCBI Taxonomy" id="930146"/>
    <lineage>
        <taxon>Bacteria</taxon>
        <taxon>Bacillati</taxon>
        <taxon>Bacillota</taxon>
        <taxon>Bacilli</taxon>
        <taxon>Bacillales</taxon>
        <taxon>Bacillaceae</taxon>
        <taxon>Mesobacillus</taxon>
    </lineage>
</organism>
<dbReference type="GO" id="GO:0004129">
    <property type="term" value="F:cytochrome-c oxidase activity"/>
    <property type="evidence" value="ECO:0007669"/>
    <property type="project" value="UniProtKB-EC"/>
</dbReference>
<evidence type="ECO:0000256" key="1">
    <source>
        <dbReference type="ARBA" id="ARBA00004196"/>
    </source>
</evidence>
<keyword evidence="7" id="KW-1133">Transmembrane helix</keyword>
<comment type="subcellular location">
    <subcellularLocation>
        <location evidence="1">Cell envelope</location>
    </subcellularLocation>
</comment>
<dbReference type="OrthoDB" id="279535at2"/>
<evidence type="ECO:0000256" key="5">
    <source>
        <dbReference type="ARBA" id="ARBA00031399"/>
    </source>
</evidence>
<feature type="transmembrane region" description="Helical" evidence="7">
    <location>
        <begin position="47"/>
        <end position="64"/>
    </location>
</feature>
<dbReference type="PROSITE" id="PS00078">
    <property type="entry name" value="COX2"/>
    <property type="match status" value="1"/>
</dbReference>
<protein>
    <recommendedName>
        <fullName evidence="5">Cytochrome aa3 subunit 2</fullName>
    </recommendedName>
</protein>
<evidence type="ECO:0000313" key="9">
    <source>
        <dbReference type="EMBL" id="SEN92995.1"/>
    </source>
</evidence>
<evidence type="ECO:0000313" key="10">
    <source>
        <dbReference type="Proteomes" id="UP000198553"/>
    </source>
</evidence>
<dbReference type="RefSeq" id="WP_090750431.1">
    <property type="nucleotide sequence ID" value="NZ_FOBW01000028.1"/>
</dbReference>
<evidence type="ECO:0000256" key="7">
    <source>
        <dbReference type="SAM" id="Phobius"/>
    </source>
</evidence>
<dbReference type="InterPro" id="IPR002429">
    <property type="entry name" value="CcO_II-like_C"/>
</dbReference>
<dbReference type="GO" id="GO:0030313">
    <property type="term" value="C:cell envelope"/>
    <property type="evidence" value="ECO:0007669"/>
    <property type="project" value="UniProtKB-SubCell"/>
</dbReference>
<dbReference type="AlphaFoldDB" id="A0A1H8KJE6"/>
<dbReference type="InterPro" id="IPR008972">
    <property type="entry name" value="Cupredoxin"/>
</dbReference>
<accession>A0A1H8KJE6</accession>
<sequence length="184" mass="20880">MYQMIALYLTIFFEFLLALAFAFVYGESKRTSEYGPIQTKGYKIRKYYFFALVATMGIATILTLDDLPYHSAHAKESATTETKVVEVTGLQYYWEMSEDHFTIGDQVEFIVTAGDVTHGFGLYTEDLELVAQTQAMPGYENSVYYTFEEPGTYQILCLEYCSVGHHVMIKEIVVEPKGGVENGE</sequence>
<proteinExistence type="predicted"/>
<evidence type="ECO:0000256" key="2">
    <source>
        <dbReference type="ARBA" id="ARBA00022723"/>
    </source>
</evidence>
<dbReference type="Proteomes" id="UP000198553">
    <property type="component" value="Unassembled WGS sequence"/>
</dbReference>
<dbReference type="InterPro" id="IPR051403">
    <property type="entry name" value="NosZ/Cyto_c_oxidase_sub2"/>
</dbReference>
<reference evidence="10" key="1">
    <citation type="submission" date="2016-10" db="EMBL/GenBank/DDBJ databases">
        <authorList>
            <person name="Varghese N."/>
            <person name="Submissions S."/>
        </authorList>
    </citation>
    <scope>NUCLEOTIDE SEQUENCE [LARGE SCALE GENOMIC DNA]</scope>
    <source>
        <strain evidence="10">B48,IBRC-M 10115,DSM 25386,CECT 8001</strain>
    </source>
</reference>
<feature type="transmembrane region" description="Helical" evidence="7">
    <location>
        <begin position="6"/>
        <end position="26"/>
    </location>
</feature>
<evidence type="ECO:0000256" key="4">
    <source>
        <dbReference type="ARBA" id="ARBA00024688"/>
    </source>
</evidence>
<keyword evidence="7" id="KW-0812">Transmembrane</keyword>
<dbReference type="SUPFAM" id="SSF49503">
    <property type="entry name" value="Cupredoxins"/>
    <property type="match status" value="1"/>
</dbReference>
<keyword evidence="3" id="KW-0186">Copper</keyword>
<comment type="function">
    <text evidence="4">Subunits I and II form the functional core of the enzyme complex. Electrons originating in cytochrome c are transferred via heme a and Cu(A) to the binuclear center formed by heme a3 and Cu(B).</text>
</comment>
<dbReference type="STRING" id="930146.SAMN05192533_1284"/>
<feature type="domain" description="Cytochrome oxidase subunit II copper A binding" evidence="8">
    <location>
        <begin position="80"/>
        <end position="184"/>
    </location>
</feature>
<dbReference type="PANTHER" id="PTHR42838:SF2">
    <property type="entry name" value="NITROUS-OXIDE REDUCTASE"/>
    <property type="match status" value="1"/>
</dbReference>
<name>A0A1H8KJE6_9BACI</name>
<dbReference type="InterPro" id="IPR001505">
    <property type="entry name" value="Copper_CuA"/>
</dbReference>
<comment type="catalytic activity">
    <reaction evidence="6">
        <text>4 Fe(II)-[cytochrome c] + O2 + 8 H(+)(in) = 4 Fe(III)-[cytochrome c] + 2 H2O + 4 H(+)(out)</text>
        <dbReference type="Rhea" id="RHEA:11436"/>
        <dbReference type="Rhea" id="RHEA-COMP:10350"/>
        <dbReference type="Rhea" id="RHEA-COMP:14399"/>
        <dbReference type="ChEBI" id="CHEBI:15377"/>
        <dbReference type="ChEBI" id="CHEBI:15378"/>
        <dbReference type="ChEBI" id="CHEBI:15379"/>
        <dbReference type="ChEBI" id="CHEBI:29033"/>
        <dbReference type="ChEBI" id="CHEBI:29034"/>
        <dbReference type="EC" id="7.1.1.9"/>
    </reaction>
</comment>
<keyword evidence="7" id="KW-0472">Membrane</keyword>
<dbReference type="Pfam" id="PF00116">
    <property type="entry name" value="COX2"/>
    <property type="match status" value="1"/>
</dbReference>
<dbReference type="EMBL" id="FOBW01000028">
    <property type="protein sequence ID" value="SEN92995.1"/>
    <property type="molecule type" value="Genomic_DNA"/>
</dbReference>
<keyword evidence="10" id="KW-1185">Reference proteome</keyword>
<keyword evidence="2" id="KW-0479">Metal-binding</keyword>
<evidence type="ECO:0000259" key="8">
    <source>
        <dbReference type="PROSITE" id="PS50857"/>
    </source>
</evidence>
<dbReference type="PANTHER" id="PTHR42838">
    <property type="entry name" value="CYTOCHROME C OXIDASE SUBUNIT II"/>
    <property type="match status" value="1"/>
</dbReference>
<evidence type="ECO:0000256" key="3">
    <source>
        <dbReference type="ARBA" id="ARBA00023008"/>
    </source>
</evidence>
<dbReference type="GO" id="GO:0005507">
    <property type="term" value="F:copper ion binding"/>
    <property type="evidence" value="ECO:0007669"/>
    <property type="project" value="InterPro"/>
</dbReference>
<dbReference type="Gene3D" id="2.60.40.420">
    <property type="entry name" value="Cupredoxins - blue copper proteins"/>
    <property type="match status" value="1"/>
</dbReference>
<dbReference type="PROSITE" id="PS50857">
    <property type="entry name" value="COX2_CUA"/>
    <property type="match status" value="1"/>
</dbReference>
<dbReference type="GO" id="GO:0016020">
    <property type="term" value="C:membrane"/>
    <property type="evidence" value="ECO:0007669"/>
    <property type="project" value="InterPro"/>
</dbReference>